<reference evidence="1" key="1">
    <citation type="submission" date="2020-05" db="EMBL/GenBank/DDBJ databases">
        <authorList>
            <person name="Chiriac C."/>
            <person name="Salcher M."/>
            <person name="Ghai R."/>
            <person name="Kavagutti S V."/>
        </authorList>
    </citation>
    <scope>NUCLEOTIDE SEQUENCE</scope>
</reference>
<dbReference type="EMBL" id="CAFBLR010000301">
    <property type="protein sequence ID" value="CAB4886700.1"/>
    <property type="molecule type" value="Genomic_DNA"/>
</dbReference>
<accession>A0A6J7F0J3</accession>
<protein>
    <submittedName>
        <fullName evidence="1">Unannotated protein</fullName>
    </submittedName>
</protein>
<dbReference type="AlphaFoldDB" id="A0A6J7F0J3"/>
<sequence length="178" mass="19706">MNSSIFASAPGANAHCADAQLPAYWRIDGRNETLSGTRLPRIGKNSSPPITSTVTHHDDMSPMPNPFSAGKFQNSVAVVNPNRRFHSLGDARANIPMITRWKVSIAMIAMMVTVRFVENSSTNAPPHSSMLPPMWAKKLVRCDGRRSSGKLRYIFRLKRLDTTMGALLNIGETTLLKW</sequence>
<gene>
    <name evidence="1" type="ORF">UFOPK3417_02083</name>
</gene>
<name>A0A6J7F0J3_9ZZZZ</name>
<evidence type="ECO:0000313" key="1">
    <source>
        <dbReference type="EMBL" id="CAB4886700.1"/>
    </source>
</evidence>
<proteinExistence type="predicted"/>
<organism evidence="1">
    <name type="scientific">freshwater metagenome</name>
    <dbReference type="NCBI Taxonomy" id="449393"/>
    <lineage>
        <taxon>unclassified sequences</taxon>
        <taxon>metagenomes</taxon>
        <taxon>ecological metagenomes</taxon>
    </lineage>
</organism>